<dbReference type="EnsemblMetazoa" id="Aqu2.1.06788_001">
    <property type="protein sequence ID" value="Aqu2.1.06788_001"/>
    <property type="gene ID" value="Aqu2.1.06788"/>
</dbReference>
<dbReference type="OrthoDB" id="337660at2759"/>
<dbReference type="InParanoid" id="A0A1X7SXV2"/>
<protein>
    <submittedName>
        <fullName evidence="2">Uncharacterized protein</fullName>
    </submittedName>
</protein>
<proteinExistence type="predicted"/>
<dbReference type="Gene3D" id="3.30.420.40">
    <property type="match status" value="2"/>
</dbReference>
<evidence type="ECO:0000313" key="2">
    <source>
        <dbReference type="EnsemblMetazoa" id="Aqu2.1.06788_001"/>
    </source>
</evidence>
<feature type="transmembrane region" description="Helical" evidence="1">
    <location>
        <begin position="20"/>
        <end position="36"/>
    </location>
</feature>
<dbReference type="AlphaFoldDB" id="A0A1X7SXV2"/>
<dbReference type="InterPro" id="IPR004000">
    <property type="entry name" value="Actin"/>
</dbReference>
<name>A0A1X7SXV2_AMPQE</name>
<accession>A0A1X7SXV2</accession>
<keyword evidence="1" id="KW-0472">Membrane</keyword>
<evidence type="ECO:0000256" key="1">
    <source>
        <dbReference type="SAM" id="Phobius"/>
    </source>
</evidence>
<sequence length="126" mass="13946">MHFKSSFSPGKSNYFAPKNPIFRVGCPLILAIYLIINPREYRIVIIESIVSPLNFRNTLAKALFIHFSVPHVCFLPHPSACLFSLGSSSALLIDIGLKETSIVPVFEGVSLIRSIMQTTTSTSSLY</sequence>
<dbReference type="SUPFAM" id="SSF53067">
    <property type="entry name" value="Actin-like ATPase domain"/>
    <property type="match status" value="1"/>
</dbReference>
<dbReference type="InterPro" id="IPR043129">
    <property type="entry name" value="ATPase_NBD"/>
</dbReference>
<dbReference type="Pfam" id="PF00022">
    <property type="entry name" value="Actin"/>
    <property type="match status" value="1"/>
</dbReference>
<dbReference type="eggNOG" id="KOG0676">
    <property type="taxonomic scope" value="Eukaryota"/>
</dbReference>
<keyword evidence="1" id="KW-1133">Transmembrane helix</keyword>
<dbReference type="PANTHER" id="PTHR11937">
    <property type="entry name" value="ACTIN"/>
    <property type="match status" value="1"/>
</dbReference>
<dbReference type="STRING" id="400682.A0A1X7SXV2"/>
<reference evidence="2" key="1">
    <citation type="submission" date="2017-05" db="UniProtKB">
        <authorList>
            <consortium name="EnsemblMetazoa"/>
        </authorList>
    </citation>
    <scope>IDENTIFICATION</scope>
</reference>
<organism evidence="2">
    <name type="scientific">Amphimedon queenslandica</name>
    <name type="common">Sponge</name>
    <dbReference type="NCBI Taxonomy" id="400682"/>
    <lineage>
        <taxon>Eukaryota</taxon>
        <taxon>Metazoa</taxon>
        <taxon>Porifera</taxon>
        <taxon>Demospongiae</taxon>
        <taxon>Heteroscleromorpha</taxon>
        <taxon>Haplosclerida</taxon>
        <taxon>Niphatidae</taxon>
        <taxon>Amphimedon</taxon>
    </lineage>
</organism>
<keyword evidence="1" id="KW-0812">Transmembrane</keyword>